<gene>
    <name evidence="13" type="ORF">B0A50_02517</name>
</gene>
<comment type="caution">
    <text evidence="13">The sequence shown here is derived from an EMBL/GenBank/DDBJ whole genome shotgun (WGS) entry which is preliminary data.</text>
</comment>
<keyword evidence="7" id="KW-0472">Membrane</keyword>
<keyword evidence="8" id="KW-0325">Glycoprotein</keyword>
<dbReference type="Pfam" id="PF03663">
    <property type="entry name" value="Glyco_hydro_76"/>
    <property type="match status" value="1"/>
</dbReference>
<feature type="domain" description="Interferon-related developmental regulator N-terminal" evidence="12">
    <location>
        <begin position="582"/>
        <end position="884"/>
    </location>
</feature>
<dbReference type="SUPFAM" id="SSF48208">
    <property type="entry name" value="Six-hairpin glycosidases"/>
    <property type="match status" value="1"/>
</dbReference>
<keyword evidence="5 11" id="KW-0732">Signal</keyword>
<dbReference type="EC" id="3.2.1.101" evidence="4"/>
<dbReference type="EMBL" id="NAJL01000010">
    <property type="protein sequence ID" value="TKA30797.1"/>
    <property type="molecule type" value="Genomic_DNA"/>
</dbReference>
<keyword evidence="6" id="KW-0378">Hydrolase</keyword>
<dbReference type="FunFam" id="1.50.10.20:FF:000006">
    <property type="entry name" value="Mannan endo-1,6-alpha-mannosidase"/>
    <property type="match status" value="1"/>
</dbReference>
<comment type="subcellular location">
    <subcellularLocation>
        <location evidence="2">Endomembrane system</location>
    </subcellularLocation>
</comment>
<comment type="catalytic activity">
    <reaction evidence="1">
        <text>Random hydrolysis of (1-&gt;6)-alpha-D-mannosidic linkages in unbranched (1-&gt;6)-mannans.</text>
        <dbReference type="EC" id="3.2.1.101"/>
    </reaction>
</comment>
<evidence type="ECO:0000256" key="2">
    <source>
        <dbReference type="ARBA" id="ARBA00004308"/>
    </source>
</evidence>
<dbReference type="InterPro" id="IPR016024">
    <property type="entry name" value="ARM-type_fold"/>
</dbReference>
<dbReference type="InterPro" id="IPR011989">
    <property type="entry name" value="ARM-like"/>
</dbReference>
<feature type="signal peptide" evidence="11">
    <location>
        <begin position="1"/>
        <end position="20"/>
    </location>
</feature>
<comment type="similarity">
    <text evidence="3">Belongs to the glycosyl hydrolase 76 family.</text>
</comment>
<protein>
    <recommendedName>
        <fullName evidence="4">mannan endo-1,6-alpha-mannosidase</fullName>
        <ecNumber evidence="4">3.2.1.101</ecNumber>
    </recommendedName>
</protein>
<dbReference type="Pfam" id="PF05004">
    <property type="entry name" value="IFRD"/>
    <property type="match status" value="1"/>
</dbReference>
<evidence type="ECO:0000256" key="9">
    <source>
        <dbReference type="ARBA" id="ARBA00023295"/>
    </source>
</evidence>
<sequence length="1901" mass="208895">MRTTYATLASALLAARSTDAVDLDVSSEASVRDAAQTIASGAMKYYNGNEPGQVPGLLDPNYFFWEAGLLFDTMINYATLTGDTQYNDIIAQALLFQRGAENNYMPQNQTISLGNDDQASWAFAAMTAAERGFPLPDNFDVEVPGYPPVKDWSQLAINVFNSQYRRWDNETCGGGLRWQIFTFNQGYTYKNSISNGDFLQLAARLARFTGNDTYLDWAETTLQWSYNVGLIDTEARVFDGTSVSTNCTRPNHTQFTANIGTYISGTAYASNYSNSHLWNSYNAAFLHSANQTFLQNGVMSELACEPNENCNTDQLAFKGILIRALANSRELAAPDSAIPLGDTGDNPDEIIQGWLESNAKAAAASCSGGPDGTTCGSTWLNKTEDVPPGLGQQLNALEAVLGVLPGFKYQRASMSAGGYASNGTASGMGGAGGRNSTGYSARPSSTAAPSVQANINAGESSSAPVFALLANSGHIRHTDPIRLYSNTNSLRASRKTNRGILTSTYPYQARKTAIMHDLRKQALLESGKTMSRKARSKLGTPSPGGSRPNSAAPSRSGSRVPSRNGSDDEGDFSDGTQWSTNSIDEMIAPADVDDEVQETWTSDLNDRMSEICDRKRSSAEGREQSLVGFISHLTRHYAQEQIKHKMGELVPSILKSVKSGQTEREIVLALKALCMILITDPRDEVYDTVADTFKRCINDGEYDSVKVAAIRSLSAATFYGGAATDAVEEVMEFYLDIISSDGAVIEAADNADIVTAASEEWGFLATQLEDMEDSTETAMDTFVDQLESGDVDVQIAAGENIALLYEKSYTDVEPDDAVEEMSPDDVESANGHGPTMVKRYNVYRQKPLLTSTLESLAKASSKRLSKKDRKHLHIAFADILNTVEKPTRGPRYSTALDEDGREYGSRMKVNLGSGSVMTIDSWWKLHRFNGLKRLLQAGFLVHYERNAAVFESLPVVVEDEWYDKLEGRTSDQVNAAVNAGTFESPSVNVRPRFRYWIPDASVNHTRVALDIEDAGRVGMGGVEVLGYYSYDSLPGEYIPVDWATYGWGTQAWRDLLVTAAEAHRDCGLVMDAALGPNQGAGVPALADSEGLQWDLVQNVIKINGSAFDGVVPGWGIGVLQAAIVGSISASENTTGPVPGLPGAAPSSYNGYRIQNTLATDSLKDITDQAREQQSPEVLDGPQTLPQNYRQNGSWIVDHFSALGAQTTIQFWEQYLLDNQTSTLLSEVGNCLWEHSVEISPTVYWTRYLPEAFEASRGYPIFQWLPLIFHQSTLASYTGVQAGVTWYITDEEDSGNKHIGDYRQTLGELYGEYLSTYTAWAESLGLQFSAQVAYNIAQDMAQNIPKVNVPECESLASDHLIDSYRQYAGPANLAGKRVISSELGANPSDVYHQTLPELLWDITQSLAGGVNQFVLHGYPYSGTYPNTTWPGFTTFQYVFSEMHGRHQPGWDFYSDSMDFIARNQHIFQSGVPKVDVAFYNKLTTYATIETLYTPTDLNKAGYTYEYISPDNFNLPEAYVGGNILAPERQASKAMVVRANDSLTVECVTKLAEYAYDGLTILFSGGVPSYLVSFNFSGETYVNETLHSLLLLDHVHLVPYEGLAASLSDLEILPKTQIDADSIWYTYWRRDDAHEVDYVFIYHDGLGWEAGACSTGTVRFACTGTPYIYSAWTGAQTPATNYTQTETATSMYFELAGNQSVIVAFHDRARFEHSYGRGNTFRQPQQEAARHQPLTLGPWSLIVEHWDPPRNLYDVDTVAVKHNTTHQLCHLTAWLNIPGLENVSGRGYYNTTFEWSRPGTIHNNRPDSASGAIIDFGPIVHTIRVAINGHTLPPLDLTWARADISMYLVEGVNTVEAVVSTPLYNRLKPIAGKLRTFGQGWSDLTAESEEIVLRTSPLQEYGL</sequence>
<dbReference type="PANTHER" id="PTHR12145:SF36">
    <property type="entry name" value="MANNAN ENDO-1,6-ALPHA-MANNOSIDASE DCW1"/>
    <property type="match status" value="1"/>
</dbReference>
<dbReference type="OrthoDB" id="18978at2759"/>
<evidence type="ECO:0000256" key="1">
    <source>
        <dbReference type="ARBA" id="ARBA00001452"/>
    </source>
</evidence>
<organism evidence="13 14">
    <name type="scientific">Salinomyces thailandicus</name>
    <dbReference type="NCBI Taxonomy" id="706561"/>
    <lineage>
        <taxon>Eukaryota</taxon>
        <taxon>Fungi</taxon>
        <taxon>Dikarya</taxon>
        <taxon>Ascomycota</taxon>
        <taxon>Pezizomycotina</taxon>
        <taxon>Dothideomycetes</taxon>
        <taxon>Dothideomycetidae</taxon>
        <taxon>Mycosphaerellales</taxon>
        <taxon>Teratosphaeriaceae</taxon>
        <taxon>Salinomyces</taxon>
    </lineage>
</organism>
<dbReference type="PANTHER" id="PTHR12145">
    <property type="entry name" value="MANNAN ENDO-1,6-ALPHA-MANNOSIDASE DCW1"/>
    <property type="match status" value="1"/>
</dbReference>
<dbReference type="Proteomes" id="UP000308549">
    <property type="component" value="Unassembled WGS sequence"/>
</dbReference>
<evidence type="ECO:0000313" key="13">
    <source>
        <dbReference type="EMBL" id="TKA30797.1"/>
    </source>
</evidence>
<evidence type="ECO:0000313" key="14">
    <source>
        <dbReference type="Proteomes" id="UP000308549"/>
    </source>
</evidence>
<evidence type="ECO:0000256" key="10">
    <source>
        <dbReference type="SAM" id="MobiDB-lite"/>
    </source>
</evidence>
<dbReference type="GO" id="GO:0012505">
    <property type="term" value="C:endomembrane system"/>
    <property type="evidence" value="ECO:0007669"/>
    <property type="project" value="UniProtKB-SubCell"/>
</dbReference>
<dbReference type="InterPro" id="IPR008928">
    <property type="entry name" value="6-hairpin_glycosidase_sf"/>
</dbReference>
<feature type="chain" id="PRO_5020289795" description="mannan endo-1,6-alpha-mannosidase" evidence="11">
    <location>
        <begin position="21"/>
        <end position="1901"/>
    </location>
</feature>
<dbReference type="Gene3D" id="1.50.10.20">
    <property type="match status" value="1"/>
</dbReference>
<dbReference type="Pfam" id="PF17132">
    <property type="entry name" value="Glyco_hydro_106"/>
    <property type="match status" value="1"/>
</dbReference>
<dbReference type="GO" id="GO:0016052">
    <property type="term" value="P:carbohydrate catabolic process"/>
    <property type="evidence" value="ECO:0007669"/>
    <property type="project" value="InterPro"/>
</dbReference>
<evidence type="ECO:0000256" key="7">
    <source>
        <dbReference type="ARBA" id="ARBA00023136"/>
    </source>
</evidence>
<reference evidence="13 14" key="1">
    <citation type="submission" date="2017-03" db="EMBL/GenBank/DDBJ databases">
        <title>Genomes of endolithic fungi from Antarctica.</title>
        <authorList>
            <person name="Coleine C."/>
            <person name="Masonjones S."/>
            <person name="Stajich J.E."/>
        </authorList>
    </citation>
    <scope>NUCLEOTIDE SEQUENCE [LARGE SCALE GENOMIC DNA]</scope>
    <source>
        <strain evidence="13 14">CCFEE 6315</strain>
    </source>
</reference>
<evidence type="ECO:0000259" key="12">
    <source>
        <dbReference type="Pfam" id="PF05004"/>
    </source>
</evidence>
<evidence type="ECO:0000256" key="11">
    <source>
        <dbReference type="SAM" id="SignalP"/>
    </source>
</evidence>
<dbReference type="InterPro" id="IPR007701">
    <property type="entry name" value="Interferon-rel_develop_reg_N"/>
</dbReference>
<evidence type="ECO:0000256" key="8">
    <source>
        <dbReference type="ARBA" id="ARBA00023180"/>
    </source>
</evidence>
<keyword evidence="9" id="KW-0326">Glycosidase</keyword>
<accession>A0A4U0U723</accession>
<keyword evidence="14" id="KW-1185">Reference proteome</keyword>
<dbReference type="InterPro" id="IPR014480">
    <property type="entry name" value="Mannan-1_6-alpha_mannosidase"/>
</dbReference>
<name>A0A4U0U723_9PEZI</name>
<dbReference type="GO" id="GO:0009272">
    <property type="term" value="P:fungal-type cell wall biogenesis"/>
    <property type="evidence" value="ECO:0007669"/>
    <property type="project" value="TreeGrafter"/>
</dbReference>
<evidence type="ECO:0000256" key="5">
    <source>
        <dbReference type="ARBA" id="ARBA00022729"/>
    </source>
</evidence>
<feature type="region of interest" description="Disordered" evidence="10">
    <location>
        <begin position="526"/>
        <end position="579"/>
    </location>
</feature>
<evidence type="ECO:0000256" key="3">
    <source>
        <dbReference type="ARBA" id="ARBA00009699"/>
    </source>
</evidence>
<dbReference type="Gene3D" id="1.25.10.10">
    <property type="entry name" value="Leucine-rich Repeat Variant"/>
    <property type="match status" value="1"/>
</dbReference>
<dbReference type="GO" id="GO:0008496">
    <property type="term" value="F:mannan endo-1,6-alpha-mannosidase activity"/>
    <property type="evidence" value="ECO:0007669"/>
    <property type="project" value="UniProtKB-EC"/>
</dbReference>
<feature type="compositionally biased region" description="Polar residues" evidence="10">
    <location>
        <begin position="547"/>
        <end position="564"/>
    </location>
</feature>
<proteinExistence type="inferred from homology"/>
<dbReference type="InterPro" id="IPR005198">
    <property type="entry name" value="Glyco_hydro_76"/>
</dbReference>
<dbReference type="SUPFAM" id="SSF48371">
    <property type="entry name" value="ARM repeat"/>
    <property type="match status" value="1"/>
</dbReference>
<evidence type="ECO:0000256" key="6">
    <source>
        <dbReference type="ARBA" id="ARBA00022801"/>
    </source>
</evidence>
<evidence type="ECO:0000256" key="4">
    <source>
        <dbReference type="ARBA" id="ARBA00012350"/>
    </source>
</evidence>